<evidence type="ECO:0000256" key="12">
    <source>
        <dbReference type="ARBA" id="ARBA00022707"/>
    </source>
</evidence>
<dbReference type="Pfam" id="PF19317">
    <property type="entry name" value="Gag_p24_C"/>
    <property type="match status" value="1"/>
</dbReference>
<dbReference type="InterPro" id="IPR012344">
    <property type="entry name" value="Matrix_HIV/RSV_N"/>
</dbReference>
<keyword evidence="8 28" id="KW-1048">Host nucleus</keyword>
<keyword evidence="20 28" id="KW-0694">RNA-binding</keyword>
<keyword evidence="25" id="KW-0449">Lipoprotein</keyword>
<evidence type="ECO:0000256" key="27">
    <source>
        <dbReference type="PROSITE-ProRule" id="PRU00047"/>
    </source>
</evidence>
<dbReference type="GO" id="GO:0005198">
    <property type="term" value="F:structural molecule activity"/>
    <property type="evidence" value="ECO:0007669"/>
    <property type="project" value="InterPro"/>
</dbReference>
<dbReference type="Pfam" id="PF00607">
    <property type="entry name" value="Gag_p24"/>
    <property type="match status" value="1"/>
</dbReference>
<keyword evidence="10" id="KW-1188">Viral release from host cell</keyword>
<dbReference type="InterPro" id="IPR010999">
    <property type="entry name" value="Retrovr_matrix"/>
</dbReference>
<evidence type="ECO:0000256" key="14">
    <source>
        <dbReference type="ARBA" id="ARBA00022737"/>
    </source>
</evidence>
<evidence type="ECO:0000256" key="30">
    <source>
        <dbReference type="SAM" id="MobiDB-lite"/>
    </source>
</evidence>
<evidence type="ECO:0000256" key="11">
    <source>
        <dbReference type="ARBA" id="ARBA00022637"/>
    </source>
</evidence>
<organism evidence="32">
    <name type="scientific">Human immunodeficiency virus type 1</name>
    <name type="common">HIV-1</name>
    <dbReference type="NCBI Taxonomy" id="11676"/>
    <lineage>
        <taxon>Viruses</taxon>
        <taxon>Riboviria</taxon>
        <taxon>Pararnavirae</taxon>
        <taxon>Artverviricota</taxon>
        <taxon>Revtraviricetes</taxon>
        <taxon>Ortervirales</taxon>
        <taxon>Retroviridae</taxon>
        <taxon>Orthoretrovirinae</taxon>
        <taxon>Lentivirus</taxon>
        <taxon>Lentivirus humimdef1</taxon>
    </lineage>
</organism>
<keyword evidence="24 28" id="KW-1035">Host cytoplasm</keyword>
<evidence type="ECO:0000256" key="26">
    <source>
        <dbReference type="ARBA" id="ARBA00037826"/>
    </source>
</evidence>
<dbReference type="SUPFAM" id="SSF57756">
    <property type="entry name" value="Retrovirus zinc finger-like domains"/>
    <property type="match status" value="1"/>
</dbReference>
<evidence type="ECO:0000313" key="32">
    <source>
        <dbReference type="EMBL" id="ACU31646.1"/>
    </source>
</evidence>
<name>C7AS35_HV1</name>
<feature type="coiled-coil region" evidence="29">
    <location>
        <begin position="94"/>
        <end position="121"/>
    </location>
</feature>
<dbReference type="PROSITE" id="PS50158">
    <property type="entry name" value="ZF_CCHC"/>
    <property type="match status" value="2"/>
</dbReference>
<dbReference type="Pfam" id="PF00098">
    <property type="entry name" value="zf-CCHC"/>
    <property type="match status" value="2"/>
</dbReference>
<evidence type="ECO:0000256" key="3">
    <source>
        <dbReference type="ARBA" id="ARBA00008364"/>
    </source>
</evidence>
<comment type="subcellular location">
    <molecule>Matrix protein p17</molecule>
    <subcellularLocation>
        <location evidence="28">Virion membrane</location>
        <topology evidence="28">Lipid-anchor</topology>
    </subcellularLocation>
    <subcellularLocation>
        <location evidence="28">Host nucleus</location>
    </subcellularLocation>
    <subcellularLocation>
        <location evidence="28">Host cytoplasm</location>
    </subcellularLocation>
</comment>
<keyword evidence="14" id="KW-0677">Repeat</keyword>
<evidence type="ECO:0000256" key="29">
    <source>
        <dbReference type="SAM" id="Coils"/>
    </source>
</evidence>
<evidence type="ECO:0000256" key="2">
    <source>
        <dbReference type="ARBA" id="ARBA00004560"/>
    </source>
</evidence>
<keyword evidence="9 28" id="KW-0945">Host-virus interaction</keyword>
<proteinExistence type="inferred from homology"/>
<evidence type="ECO:0000259" key="31">
    <source>
        <dbReference type="PROSITE" id="PS50158"/>
    </source>
</evidence>
<dbReference type="GO" id="GO:0008270">
    <property type="term" value="F:zinc ion binding"/>
    <property type="evidence" value="ECO:0007669"/>
    <property type="project" value="UniProtKB-KW"/>
</dbReference>
<keyword evidence="16 27" id="KW-0863">Zinc-finger</keyword>
<dbReference type="GO" id="GO:0072494">
    <property type="term" value="C:host multivesicular body"/>
    <property type="evidence" value="ECO:0007669"/>
    <property type="project" value="UniProtKB-SubCell"/>
</dbReference>
<gene>
    <name evidence="32" type="primary">gag</name>
</gene>
<dbReference type="InterPro" id="IPR008916">
    <property type="entry name" value="Retrov_capsid_C"/>
</dbReference>
<evidence type="ECO:0000256" key="22">
    <source>
        <dbReference type="ARBA" id="ARBA00023086"/>
    </source>
</evidence>
<evidence type="ECO:0000256" key="7">
    <source>
        <dbReference type="ARBA" id="ARBA00022561"/>
    </source>
</evidence>
<keyword evidence="19" id="KW-1043">Host membrane</keyword>
<dbReference type="PANTHER" id="PTHR40389">
    <property type="entry name" value="ENDOGENOUS RETROVIRUS GROUP K MEMBER 24 GAG POLYPROTEIN-RELATED"/>
    <property type="match status" value="1"/>
</dbReference>
<keyword evidence="22 28" id="KW-0543">Viral nucleoprotein</keyword>
<dbReference type="EMBL" id="FJ606306">
    <property type="protein sequence ID" value="ACU31646.1"/>
    <property type="molecule type" value="Genomic_RNA"/>
</dbReference>
<dbReference type="GO" id="GO:0055036">
    <property type="term" value="C:virion membrane"/>
    <property type="evidence" value="ECO:0007669"/>
    <property type="project" value="UniProtKB-SubCell"/>
</dbReference>
<dbReference type="Gene3D" id="1.10.1200.30">
    <property type="match status" value="1"/>
</dbReference>
<evidence type="ECO:0000256" key="4">
    <source>
        <dbReference type="ARBA" id="ARBA00022462"/>
    </source>
</evidence>
<keyword evidence="13 28" id="KW-0479">Metal-binding</keyword>
<dbReference type="Gene3D" id="1.20.5.760">
    <property type="entry name" value="Single helix bin"/>
    <property type="match status" value="1"/>
</dbReference>
<dbReference type="Gene3D" id="6.10.250.390">
    <property type="match status" value="1"/>
</dbReference>
<sequence>MGARASVFRGGKLDKWERIRLRPGGKKQYKLKHIVWASRELEKFALNPGLLETSEGCKQIIKQLHPAIQTGTEEIKSLYNTVATLYCVHAGIEVRDTKEALDRIEEEQNKVQQKMQAKAADTKVSQNYPIVQNLQGQMVHQAISPRTLNAWVKVIEEKAFSPEVIPMFTALSEGATPQDLNTMLNTVGGHQAAMQMLKDTINEEAAEWDRLHPVHAGPIAPNQMREPRGSDIAGTTSTLQEQIAWMTSNPPVPVGDIYKRWIILGLNKIVRMYSPVSILDIRQGPKEPFRDYVDRFFKTLRAEQATQEVKNWMTDTLLVQNANPDCKTILRALGPGASLEEMMTACQGVGGPGHKARVLAEAMSQANNANIMMQRSNFKGPKRIVKCFNCGKEGHIARNCRAPRKKGCWKCGKEGHQMKDCTERQANFLGRIWPSHKGGRPGNFLQNRAEPTAPRVEPTAPPAESFKFEETTPAPKQEPKDREPLISLKSLFGNDPLSQ</sequence>
<keyword evidence="7 28" id="KW-0167">Capsid protein</keyword>
<dbReference type="SMART" id="SM00343">
    <property type="entry name" value="ZnF_C2HC"/>
    <property type="match status" value="2"/>
</dbReference>
<dbReference type="GO" id="GO:0020002">
    <property type="term" value="C:host cell plasma membrane"/>
    <property type="evidence" value="ECO:0007669"/>
    <property type="project" value="UniProtKB-SubCell"/>
</dbReference>
<dbReference type="Gene3D" id="1.10.375.10">
    <property type="entry name" value="Human Immunodeficiency Virus Type 1 Capsid Protein"/>
    <property type="match status" value="1"/>
</dbReference>
<dbReference type="InterPro" id="IPR001878">
    <property type="entry name" value="Znf_CCHC"/>
</dbReference>
<dbReference type="InterPro" id="IPR050195">
    <property type="entry name" value="Primate_lentivir_Gag_pol-like"/>
</dbReference>
<dbReference type="GO" id="GO:0075523">
    <property type="term" value="P:viral translational frameshifting"/>
    <property type="evidence" value="ECO:0007669"/>
    <property type="project" value="UniProtKB-KW"/>
</dbReference>
<evidence type="ECO:0000256" key="25">
    <source>
        <dbReference type="ARBA" id="ARBA00023288"/>
    </source>
</evidence>
<dbReference type="InterPro" id="IPR014817">
    <property type="entry name" value="Gag_p6"/>
</dbReference>
<feature type="region of interest" description="Disordered" evidence="30">
    <location>
        <begin position="433"/>
        <end position="499"/>
    </location>
</feature>
<protein>
    <recommendedName>
        <fullName evidence="28">Gag polyprotein</fullName>
    </recommendedName>
    <component>
        <recommendedName>
            <fullName evidence="28">Matrix protein p17</fullName>
            <shortName evidence="28">MA</shortName>
        </recommendedName>
    </component>
</protein>
<evidence type="ECO:0000256" key="15">
    <source>
        <dbReference type="ARBA" id="ARBA00022758"/>
    </source>
</evidence>
<evidence type="ECO:0000256" key="16">
    <source>
        <dbReference type="ARBA" id="ARBA00022771"/>
    </source>
</evidence>
<comment type="subcellular location">
    <subcellularLocation>
        <location evidence="1">Host cell membrane</location>
        <topology evidence="1">Lipid-anchor</topology>
    </subcellularLocation>
    <subcellularLocation>
        <location evidence="2">Host endosome</location>
        <location evidence="2">Host multivesicular body</location>
    </subcellularLocation>
    <subcellularLocation>
        <location evidence="26">Virion membrane</location>
        <topology evidence="26">Lipid-anchor</topology>
    </subcellularLocation>
    <subcellularLocation>
        <location evidence="28">Virion</location>
    </subcellularLocation>
    <subcellularLocation>
        <location evidence="28">Host cytoplasm</location>
    </subcellularLocation>
    <subcellularLocation>
        <location evidence="28">Host nucleus</location>
    </subcellularLocation>
</comment>
<evidence type="ECO:0000256" key="10">
    <source>
        <dbReference type="ARBA" id="ARBA00022612"/>
    </source>
</evidence>
<dbReference type="Pfam" id="PF00540">
    <property type="entry name" value="Gag_p17"/>
    <property type="match status" value="1"/>
</dbReference>
<dbReference type="SUPFAM" id="SSF47353">
    <property type="entry name" value="Retrovirus capsid dimerization domain-like"/>
    <property type="match status" value="1"/>
</dbReference>
<dbReference type="FunFam" id="1.10.1200.30:FF:000001">
    <property type="entry name" value="Gag polyprotein"/>
    <property type="match status" value="1"/>
</dbReference>
<dbReference type="GO" id="GO:0003723">
    <property type="term" value="F:RNA binding"/>
    <property type="evidence" value="ECO:0007669"/>
    <property type="project" value="UniProtKB-KW"/>
</dbReference>
<feature type="domain" description="CCHC-type" evidence="31">
    <location>
        <begin position="408"/>
        <end position="423"/>
    </location>
</feature>
<dbReference type="Pfam" id="PF08705">
    <property type="entry name" value="Gag_p6"/>
    <property type="match status" value="1"/>
</dbReference>
<evidence type="ECO:0000256" key="1">
    <source>
        <dbReference type="ARBA" id="ARBA00004425"/>
    </source>
</evidence>
<keyword evidence="6" id="KW-0597">Phosphoprotein</keyword>
<comment type="similarity">
    <text evidence="3">Belongs to the primate lentivirus group gag polyprotein family.</text>
</comment>
<evidence type="ECO:0000256" key="21">
    <source>
        <dbReference type="ARBA" id="ARBA00023046"/>
    </source>
</evidence>
<dbReference type="InterPro" id="IPR045345">
    <property type="entry name" value="Gag_p24_C"/>
</dbReference>
<keyword evidence="17 28" id="KW-0862">Zinc</keyword>
<evidence type="ECO:0000256" key="18">
    <source>
        <dbReference type="ARBA" id="ARBA00022844"/>
    </source>
</evidence>
<evidence type="ECO:0000256" key="24">
    <source>
        <dbReference type="ARBA" id="ARBA00023200"/>
    </source>
</evidence>
<feature type="domain" description="CCHC-type" evidence="31">
    <location>
        <begin position="386"/>
        <end position="401"/>
    </location>
</feature>
<dbReference type="Gene3D" id="1.10.150.90">
    <property type="entry name" value="Immunodeficiency lentiviruses, gag gene matrix protein p17"/>
    <property type="match status" value="1"/>
</dbReference>
<evidence type="ECO:0000256" key="19">
    <source>
        <dbReference type="ARBA" id="ARBA00022870"/>
    </source>
</evidence>
<keyword evidence="23" id="KW-0472">Membrane</keyword>
<dbReference type="InterPro" id="IPR036875">
    <property type="entry name" value="Znf_CCHC_sf"/>
</dbReference>
<keyword evidence="11" id="KW-1198">Viral budding</keyword>
<keyword evidence="5" id="KW-1032">Host cell membrane</keyword>
<reference evidence="32" key="1">
    <citation type="journal article" date="2009" name="Nature">
        <title>Adaptation of HIV-1 to human leukocyte antigen class I.</title>
        <authorList>
            <person name="Kawashima Y."/>
            <person name="Pfafferott K."/>
            <person name="Frater J."/>
            <person name="Matthews P."/>
            <person name="Payne R."/>
            <person name="Addo M."/>
            <person name="Gatanaga H."/>
            <person name="Fujiwara M."/>
            <person name="Hachiya A."/>
            <person name="Koizumi H."/>
            <person name="Kuse N."/>
            <person name="Oka S."/>
            <person name="Duda A."/>
            <person name="Prendergast A."/>
            <person name="Crawford H."/>
            <person name="Leslie A."/>
            <person name="Brumme Z."/>
            <person name="Brumme C."/>
            <person name="Allen T."/>
            <person name="Brander C."/>
            <person name="Kaslow R."/>
            <person name="Tang J."/>
            <person name="Hunter E."/>
            <person name="Allen S."/>
            <person name="Mulenga J."/>
            <person name="Branch S."/>
            <person name="Roach T."/>
            <person name="John M."/>
            <person name="Mallal S."/>
            <person name="Ogwu A."/>
            <person name="Shapiro R."/>
            <person name="Prado J.G."/>
            <person name="Fidler S."/>
            <person name="Weber J."/>
            <person name="Pybus O.G."/>
            <person name="Klenerman P."/>
            <person name="Ndung'u T."/>
            <person name="Phillips R."/>
            <person name="Heckerman D."/>
            <person name="Harrigan P.R."/>
            <person name="Walker B.D."/>
            <person name="Takiguchi M."/>
            <person name="Goulder P."/>
        </authorList>
    </citation>
    <scope>NUCLEOTIDE SEQUENCE</scope>
    <source>
        <strain evidence="32">ZM238M</strain>
    </source>
</reference>
<comment type="PTM">
    <molecule>Gag-Pol polyprotein</molecule>
    <text evidence="28">Specific enzymatic cleavages by the viral protease yield mature proteins.</text>
</comment>
<dbReference type="GO" id="GO:0039702">
    <property type="term" value="P:viral budding via host ESCRT complex"/>
    <property type="evidence" value="ECO:0007669"/>
    <property type="project" value="UniProtKB-KW"/>
</dbReference>
<evidence type="ECO:0000256" key="23">
    <source>
        <dbReference type="ARBA" id="ARBA00023136"/>
    </source>
</evidence>
<dbReference type="SUPFAM" id="SSF47943">
    <property type="entry name" value="Retrovirus capsid protein, N-terminal core domain"/>
    <property type="match status" value="1"/>
</dbReference>
<keyword evidence="12" id="KW-0519">Myristate</keyword>
<evidence type="ECO:0000256" key="20">
    <source>
        <dbReference type="ARBA" id="ARBA00022884"/>
    </source>
</evidence>
<dbReference type="GO" id="GO:0042025">
    <property type="term" value="C:host cell nucleus"/>
    <property type="evidence" value="ECO:0007669"/>
    <property type="project" value="UniProtKB-SubCell"/>
</dbReference>
<keyword evidence="21" id="KW-1039">Host endosome</keyword>
<dbReference type="FunFam" id="4.10.60.10:FF:000001">
    <property type="entry name" value="Gag polyprotein"/>
    <property type="match status" value="1"/>
</dbReference>
<evidence type="ECO:0000256" key="9">
    <source>
        <dbReference type="ARBA" id="ARBA00022581"/>
    </source>
</evidence>
<evidence type="ECO:0000256" key="17">
    <source>
        <dbReference type="ARBA" id="ARBA00022833"/>
    </source>
</evidence>
<keyword evidence="15" id="KW-0688">Ribosomal frameshifting</keyword>
<dbReference type="InterPro" id="IPR000071">
    <property type="entry name" value="Lentvrl_matrix_N"/>
</dbReference>
<organismHost>
    <name type="scientific">Homo sapiens</name>
    <name type="common">Human</name>
    <dbReference type="NCBI Taxonomy" id="9606"/>
</organismHost>
<dbReference type="PRINTS" id="PR00234">
    <property type="entry name" value="HIV1MATRIX"/>
</dbReference>
<dbReference type="SUPFAM" id="SSF47836">
    <property type="entry name" value="Retroviral matrix proteins"/>
    <property type="match status" value="1"/>
</dbReference>
<evidence type="ECO:0000256" key="5">
    <source>
        <dbReference type="ARBA" id="ARBA00022511"/>
    </source>
</evidence>
<dbReference type="Gene3D" id="4.10.60.10">
    <property type="entry name" value="Zinc finger, CCHC-type"/>
    <property type="match status" value="1"/>
</dbReference>
<dbReference type="PANTHER" id="PTHR40389:SF4">
    <property type="match status" value="1"/>
</dbReference>
<dbReference type="InterPro" id="IPR008919">
    <property type="entry name" value="Retrov_capsid_N"/>
</dbReference>
<evidence type="ECO:0000256" key="13">
    <source>
        <dbReference type="ARBA" id="ARBA00022723"/>
    </source>
</evidence>
<evidence type="ECO:0000256" key="6">
    <source>
        <dbReference type="ARBA" id="ARBA00022553"/>
    </source>
</evidence>
<dbReference type="GO" id="GO:0019013">
    <property type="term" value="C:viral nucleocapsid"/>
    <property type="evidence" value="ECO:0007669"/>
    <property type="project" value="UniProtKB-KW"/>
</dbReference>
<keyword evidence="18 28" id="KW-0946">Virion</keyword>
<dbReference type="FunFam" id="1.10.375.10:FF:000001">
    <property type="entry name" value="Gag polyprotein"/>
    <property type="match status" value="1"/>
</dbReference>
<keyword evidence="4" id="KW-1187">Viral budding via the host ESCRT complexes</keyword>
<evidence type="ECO:0000256" key="28">
    <source>
        <dbReference type="RuleBase" id="RU004487"/>
    </source>
</evidence>
<evidence type="ECO:0000256" key="8">
    <source>
        <dbReference type="ARBA" id="ARBA00022562"/>
    </source>
</evidence>
<keyword evidence="29" id="KW-0175">Coiled coil</keyword>
<accession>C7AS35</accession>